<dbReference type="CDD" id="cd00130">
    <property type="entry name" value="PAS"/>
    <property type="match status" value="1"/>
</dbReference>
<organism evidence="3 4">
    <name type="scientific">Speluncibacter jeojiensis</name>
    <dbReference type="NCBI Taxonomy" id="2710754"/>
    <lineage>
        <taxon>Bacteria</taxon>
        <taxon>Bacillati</taxon>
        <taxon>Actinomycetota</taxon>
        <taxon>Actinomycetes</taxon>
        <taxon>Mycobacteriales</taxon>
        <taxon>Speluncibacteraceae</taxon>
        <taxon>Speluncibacter</taxon>
    </lineage>
</organism>
<evidence type="ECO:0000313" key="4">
    <source>
        <dbReference type="Proteomes" id="UP001152755"/>
    </source>
</evidence>
<reference evidence="3" key="1">
    <citation type="submission" date="2022-08" db="EMBL/GenBank/DDBJ databases">
        <title>Genome analysis of Corynebacteriales strain.</title>
        <authorList>
            <person name="Lee S.D."/>
        </authorList>
    </citation>
    <scope>NUCLEOTIDE SEQUENCE</scope>
    <source>
        <strain evidence="3">D3-21</strain>
    </source>
</reference>
<name>A0A9X4M0H3_9ACTN</name>
<keyword evidence="4" id="KW-1185">Reference proteome</keyword>
<dbReference type="Pfam" id="PF21043">
    <property type="entry name" value="Rv3651-like_C"/>
    <property type="match status" value="1"/>
</dbReference>
<dbReference type="RefSeq" id="WP_277831795.1">
    <property type="nucleotide sequence ID" value="NZ_JAAIVF010000002.1"/>
</dbReference>
<protein>
    <submittedName>
        <fullName evidence="3">DUF5593 domain-containing protein</fullName>
    </submittedName>
</protein>
<accession>A0A9X4M0H3</accession>
<sequence length="337" mass="36540">MPGSKWLLVETLGGEPSIVGWGNAPQEFESLTAFRRTVGSTPMVIAARVIVEMLSDENPREIDSIDNGHRVIARPLPGTDGQVQGLQLWIGLPDEPVPPRPPAGAWVFDVTAGTASGSDDLFDLYGTAPERRRGETALAGAFTRLLVNSDHGEALAKIVAAGPGAEHQAVWTVSRDDGQRRAAHFSCRIFEEETEAGGHEHHLLRGITHDIGPAEDVPPEPVPVVLECRVLEATAGPGEFRAVLNPRTLRMIRWIDDPMPGVAWENNDGEPEAAIHPDDLPTARRMLRSLIQVHGDSTGSVRVRRLDGGWQPLAVRLGLMPLTTHTMATLVTMRALD</sequence>
<gene>
    <name evidence="3" type="ORF">NVS88_14375</name>
</gene>
<dbReference type="InterPro" id="IPR000014">
    <property type="entry name" value="PAS"/>
</dbReference>
<dbReference type="Proteomes" id="UP001152755">
    <property type="component" value="Unassembled WGS sequence"/>
</dbReference>
<evidence type="ECO:0000259" key="2">
    <source>
        <dbReference type="Pfam" id="PF21043"/>
    </source>
</evidence>
<proteinExistence type="predicted"/>
<dbReference type="InterPro" id="IPR048578">
    <property type="entry name" value="Rv3651-like_C"/>
</dbReference>
<dbReference type="Pfam" id="PF18007">
    <property type="entry name" value="Rv3651-like_N"/>
    <property type="match status" value="1"/>
</dbReference>
<dbReference type="InterPro" id="IPR041458">
    <property type="entry name" value="Rv3651-like_N"/>
</dbReference>
<feature type="domain" description="Rv3651-like N-terminal" evidence="1">
    <location>
        <begin position="5"/>
        <end position="99"/>
    </location>
</feature>
<comment type="caution">
    <text evidence="3">The sequence shown here is derived from an EMBL/GenBank/DDBJ whole genome shotgun (WGS) entry which is preliminary data.</text>
</comment>
<dbReference type="AlphaFoldDB" id="A0A9X4M0H3"/>
<dbReference type="EMBL" id="JANRHA010000009">
    <property type="protein sequence ID" value="MDG3015744.1"/>
    <property type="molecule type" value="Genomic_DNA"/>
</dbReference>
<feature type="domain" description="Rv3651-like C-terminal" evidence="2">
    <location>
        <begin position="228"/>
        <end position="334"/>
    </location>
</feature>
<evidence type="ECO:0000259" key="1">
    <source>
        <dbReference type="Pfam" id="PF18007"/>
    </source>
</evidence>
<evidence type="ECO:0000313" key="3">
    <source>
        <dbReference type="EMBL" id="MDG3015744.1"/>
    </source>
</evidence>